<dbReference type="OrthoDB" id="3796009at2759"/>
<sequence length="244" mass="28029">MGRLIIPHADPDPPVLDTPLPVNFPKKAAFTWTDFHPESGRARIHPPQSDDASLPQWQRIADEIENLRARFIKQNPKAFNATCSNIDRSVVIAVYNEALSKLEHAANIDAIKIHLEVKTKVSTILDLRRAAPDDAVFYTQGAFLSPLEPHYAQPRLDYFNRGISDGDDSYYWTGIRRLREWRKGGWPKVYPEKAVRREMREREERRRRGMGTIAVHREDLLTALAADSLDWGEEVDANPGRPWR</sequence>
<organism evidence="1 2">
    <name type="scientific">Didymella heteroderae</name>
    <dbReference type="NCBI Taxonomy" id="1769908"/>
    <lineage>
        <taxon>Eukaryota</taxon>
        <taxon>Fungi</taxon>
        <taxon>Dikarya</taxon>
        <taxon>Ascomycota</taxon>
        <taxon>Pezizomycotina</taxon>
        <taxon>Dothideomycetes</taxon>
        <taxon>Pleosporomycetidae</taxon>
        <taxon>Pleosporales</taxon>
        <taxon>Pleosporineae</taxon>
        <taxon>Didymellaceae</taxon>
        <taxon>Didymella</taxon>
    </lineage>
</organism>
<dbReference type="EMBL" id="SWKV01000030">
    <property type="protein sequence ID" value="KAF3039577.1"/>
    <property type="molecule type" value="Genomic_DNA"/>
</dbReference>
<proteinExistence type="predicted"/>
<evidence type="ECO:0000313" key="2">
    <source>
        <dbReference type="Proteomes" id="UP000758155"/>
    </source>
</evidence>
<evidence type="ECO:0000313" key="1">
    <source>
        <dbReference type="EMBL" id="KAF3039577.1"/>
    </source>
</evidence>
<name>A0A9P4WR98_9PLEO</name>
<dbReference type="Proteomes" id="UP000758155">
    <property type="component" value="Unassembled WGS sequence"/>
</dbReference>
<reference evidence="1" key="1">
    <citation type="submission" date="2019-04" db="EMBL/GenBank/DDBJ databases">
        <title>Sequencing of skin fungus with MAO and IRED activity.</title>
        <authorList>
            <person name="Marsaioli A.J."/>
            <person name="Bonatto J.M.C."/>
            <person name="Reis Junior O."/>
        </authorList>
    </citation>
    <scope>NUCLEOTIDE SEQUENCE</scope>
    <source>
        <strain evidence="1">28M1</strain>
    </source>
</reference>
<comment type="caution">
    <text evidence="1">The sequence shown here is derived from an EMBL/GenBank/DDBJ whole genome shotgun (WGS) entry which is preliminary data.</text>
</comment>
<keyword evidence="2" id="KW-1185">Reference proteome</keyword>
<gene>
    <name evidence="1" type="ORF">E8E12_008712</name>
</gene>
<dbReference type="AlphaFoldDB" id="A0A9P4WR98"/>
<protein>
    <submittedName>
        <fullName evidence="1">Uncharacterized protein</fullName>
    </submittedName>
</protein>
<accession>A0A9P4WR98</accession>